<dbReference type="GO" id="GO:0005886">
    <property type="term" value="C:plasma membrane"/>
    <property type="evidence" value="ECO:0007669"/>
    <property type="project" value="TreeGrafter"/>
</dbReference>
<proteinExistence type="predicted"/>
<dbReference type="OrthoDB" id="9786026at2"/>
<evidence type="ECO:0000313" key="7">
    <source>
        <dbReference type="Proteomes" id="UP000030185"/>
    </source>
</evidence>
<dbReference type="InterPro" id="IPR017438">
    <property type="entry name" value="ATP-NAD_kinase_N"/>
</dbReference>
<evidence type="ECO:0000256" key="1">
    <source>
        <dbReference type="ARBA" id="ARBA00022679"/>
    </source>
</evidence>
<evidence type="ECO:0000313" key="6">
    <source>
        <dbReference type="EMBL" id="GAL84641.1"/>
    </source>
</evidence>
<dbReference type="STRING" id="153721.MYP_1869"/>
<dbReference type="Pfam" id="PF00781">
    <property type="entry name" value="DAGK_cat"/>
    <property type="match status" value="1"/>
</dbReference>
<organism evidence="6 7">
    <name type="scientific">Sporocytophaga myxococcoides</name>
    <dbReference type="NCBI Taxonomy" id="153721"/>
    <lineage>
        <taxon>Bacteria</taxon>
        <taxon>Pseudomonadati</taxon>
        <taxon>Bacteroidota</taxon>
        <taxon>Cytophagia</taxon>
        <taxon>Cytophagales</taxon>
        <taxon>Cytophagaceae</taxon>
        <taxon>Sporocytophaga</taxon>
    </lineage>
</organism>
<dbReference type="Gene3D" id="2.60.200.40">
    <property type="match status" value="1"/>
</dbReference>
<dbReference type="PANTHER" id="PTHR12358:SF106">
    <property type="entry name" value="LIPID KINASE YEGS"/>
    <property type="match status" value="1"/>
</dbReference>
<dbReference type="GO" id="GO:0016301">
    <property type="term" value="F:kinase activity"/>
    <property type="evidence" value="ECO:0007669"/>
    <property type="project" value="UniProtKB-KW"/>
</dbReference>
<dbReference type="Proteomes" id="UP000030185">
    <property type="component" value="Unassembled WGS sequence"/>
</dbReference>
<keyword evidence="7" id="KW-1185">Reference proteome</keyword>
<dbReference type="PROSITE" id="PS50146">
    <property type="entry name" value="DAGK"/>
    <property type="match status" value="1"/>
</dbReference>
<dbReference type="PANTHER" id="PTHR12358">
    <property type="entry name" value="SPHINGOSINE KINASE"/>
    <property type="match status" value="1"/>
</dbReference>
<dbReference type="SMART" id="SM00046">
    <property type="entry name" value="DAGKc"/>
    <property type="match status" value="1"/>
</dbReference>
<sequence>MLEDVAFSDKLLTSIVLTTSSCNAEKEKLRMEHSNLLFVINPHAGGKNKLEITSEIKQCCTGKSLFPYLYETTGINDKEEILKRMDHLKPEAIIAVGGDGTVNLVGDLLLNSETALGIIPAGSANGLAKDLNIPVNFEEALDIVQDFYTTKIDTLKINGKNCFHLSDLGFNARVVHRFAESSFRGKISYFWYALKEFFSYKFFAYKINSSELKKEGKAFMMVLTNANKFGTNITINPIGIINDGYFEISIIKPFPKIFAPLILFRLISNTISKSKYFIVLRLKKATISNSWKEFFHIDGEPVTERSEKLEVEIIPKSLKVILPETRQ</sequence>
<protein>
    <recommendedName>
        <fullName evidence="5">DAGKc domain-containing protein</fullName>
    </recommendedName>
</protein>
<dbReference type="InterPro" id="IPR050187">
    <property type="entry name" value="Lipid_Phosphate_FormReg"/>
</dbReference>
<dbReference type="Gene3D" id="3.40.50.10330">
    <property type="entry name" value="Probable inorganic polyphosphate/atp-NAD kinase, domain 1"/>
    <property type="match status" value="1"/>
</dbReference>
<evidence type="ECO:0000256" key="4">
    <source>
        <dbReference type="ARBA" id="ARBA00022840"/>
    </source>
</evidence>
<dbReference type="EMBL" id="BBLT01000003">
    <property type="protein sequence ID" value="GAL84641.1"/>
    <property type="molecule type" value="Genomic_DNA"/>
</dbReference>
<evidence type="ECO:0000259" key="5">
    <source>
        <dbReference type="PROSITE" id="PS50146"/>
    </source>
</evidence>
<evidence type="ECO:0000256" key="3">
    <source>
        <dbReference type="ARBA" id="ARBA00022777"/>
    </source>
</evidence>
<evidence type="ECO:0000256" key="2">
    <source>
        <dbReference type="ARBA" id="ARBA00022741"/>
    </source>
</evidence>
<dbReference type="InterPro" id="IPR016064">
    <property type="entry name" value="NAD/diacylglycerol_kinase_sf"/>
</dbReference>
<dbReference type="eggNOG" id="COG1597">
    <property type="taxonomic scope" value="Bacteria"/>
</dbReference>
<keyword evidence="4" id="KW-0067">ATP-binding</keyword>
<reference evidence="6 7" key="1">
    <citation type="submission" date="2014-09" db="EMBL/GenBank/DDBJ databases">
        <title>Sporocytophaga myxococcoides PG-01 genome sequencing.</title>
        <authorList>
            <person name="Liu L."/>
            <person name="Gao P.J."/>
            <person name="Chen G.J."/>
            <person name="Wang L.S."/>
        </authorList>
    </citation>
    <scope>NUCLEOTIDE SEQUENCE [LARGE SCALE GENOMIC DNA]</scope>
    <source>
        <strain evidence="6 7">PG-01</strain>
    </source>
</reference>
<dbReference type="InterPro" id="IPR045540">
    <property type="entry name" value="YegS/DAGK_C"/>
</dbReference>
<dbReference type="RefSeq" id="WP_052430051.1">
    <property type="nucleotide sequence ID" value="NZ_BBLT01000003.1"/>
</dbReference>
<keyword evidence="3" id="KW-0418">Kinase</keyword>
<comment type="caution">
    <text evidence="6">The sequence shown here is derived from an EMBL/GenBank/DDBJ whole genome shotgun (WGS) entry which is preliminary data.</text>
</comment>
<dbReference type="Pfam" id="PF19279">
    <property type="entry name" value="YegS_C"/>
    <property type="match status" value="1"/>
</dbReference>
<keyword evidence="2" id="KW-0547">Nucleotide-binding</keyword>
<name>A0A098LCC9_9BACT</name>
<accession>A0A098LCC9</accession>
<gene>
    <name evidence="6" type="ORF">MYP_1869</name>
</gene>
<feature type="domain" description="DAGKc" evidence="5">
    <location>
        <begin position="31"/>
        <end position="161"/>
    </location>
</feature>
<dbReference type="GO" id="GO:0005524">
    <property type="term" value="F:ATP binding"/>
    <property type="evidence" value="ECO:0007669"/>
    <property type="project" value="UniProtKB-KW"/>
</dbReference>
<keyword evidence="1" id="KW-0808">Transferase</keyword>
<dbReference type="SUPFAM" id="SSF111331">
    <property type="entry name" value="NAD kinase/diacylglycerol kinase-like"/>
    <property type="match status" value="1"/>
</dbReference>
<dbReference type="AlphaFoldDB" id="A0A098LCC9"/>
<dbReference type="InterPro" id="IPR001206">
    <property type="entry name" value="Diacylglycerol_kinase_cat_dom"/>
</dbReference>